<dbReference type="HOGENOM" id="CLU_2179123_0_0_3"/>
<gene>
    <name evidence="1" type="ORF">Cha6605_1770</name>
</gene>
<dbReference type="AlphaFoldDB" id="K9UCS3"/>
<organism evidence="1 2">
    <name type="scientific">Chamaesiphon minutus (strain ATCC 27169 / PCC 6605)</name>
    <dbReference type="NCBI Taxonomy" id="1173020"/>
    <lineage>
        <taxon>Bacteria</taxon>
        <taxon>Bacillati</taxon>
        <taxon>Cyanobacteriota</taxon>
        <taxon>Cyanophyceae</taxon>
        <taxon>Gomontiellales</taxon>
        <taxon>Chamaesiphonaceae</taxon>
        <taxon>Chamaesiphon</taxon>
    </lineage>
</organism>
<sequence>MFGKRKPQVLQEFKTNTGFYAHIYIISYLPPSDCFEVREEINPQGAIADPIVLLEVILQSSSRLYRWRRSGIVEQAKLADTRRQWEPILAQVFRDMKTELDRKLLNWKI</sequence>
<evidence type="ECO:0000313" key="2">
    <source>
        <dbReference type="Proteomes" id="UP000010366"/>
    </source>
</evidence>
<keyword evidence="2" id="KW-1185">Reference proteome</keyword>
<accession>K9UCS3</accession>
<dbReference type="Proteomes" id="UP000010366">
    <property type="component" value="Chromosome"/>
</dbReference>
<proteinExistence type="predicted"/>
<dbReference type="KEGG" id="cmp:Cha6605_1770"/>
<name>K9UCS3_CHAP6</name>
<reference evidence="1 2" key="1">
    <citation type="submission" date="2012-05" db="EMBL/GenBank/DDBJ databases">
        <title>Finished chromosome of genome of Chamaesiphon sp. PCC 6605.</title>
        <authorList>
            <consortium name="US DOE Joint Genome Institute"/>
            <person name="Gugger M."/>
            <person name="Coursin T."/>
            <person name="Rippka R."/>
            <person name="Tandeau De Marsac N."/>
            <person name="Huntemann M."/>
            <person name="Wei C.-L."/>
            <person name="Han J."/>
            <person name="Detter J.C."/>
            <person name="Han C."/>
            <person name="Tapia R."/>
            <person name="Chen A."/>
            <person name="Kyrpides N."/>
            <person name="Mavromatis K."/>
            <person name="Markowitz V."/>
            <person name="Szeto E."/>
            <person name="Ivanova N."/>
            <person name="Pagani I."/>
            <person name="Pati A."/>
            <person name="Goodwin L."/>
            <person name="Nordberg H.P."/>
            <person name="Cantor M.N."/>
            <person name="Hua S.X."/>
            <person name="Woyke T."/>
            <person name="Kerfeld C.A."/>
        </authorList>
    </citation>
    <scope>NUCLEOTIDE SEQUENCE [LARGE SCALE GENOMIC DNA]</scope>
    <source>
        <strain evidence="2">ATCC 27169 / PCC 6605</strain>
    </source>
</reference>
<dbReference type="EMBL" id="CP003600">
    <property type="protein sequence ID" value="AFY92892.1"/>
    <property type="molecule type" value="Genomic_DNA"/>
</dbReference>
<dbReference type="RefSeq" id="WP_015159063.1">
    <property type="nucleotide sequence ID" value="NC_019697.1"/>
</dbReference>
<evidence type="ECO:0000313" key="1">
    <source>
        <dbReference type="EMBL" id="AFY92892.1"/>
    </source>
</evidence>
<protein>
    <submittedName>
        <fullName evidence="1">Uncharacterized protein</fullName>
    </submittedName>
</protein>